<feature type="compositionally biased region" description="Low complexity" evidence="1">
    <location>
        <begin position="578"/>
        <end position="597"/>
    </location>
</feature>
<dbReference type="SMART" id="SM00220">
    <property type="entry name" value="S_TKc"/>
    <property type="match status" value="1"/>
</dbReference>
<feature type="domain" description="Protein kinase" evidence="4">
    <location>
        <begin position="752"/>
        <end position="1025"/>
    </location>
</feature>
<feature type="chain" id="PRO_5032682655" description="Protein kinase domain-containing protein" evidence="3">
    <location>
        <begin position="23"/>
        <end position="1043"/>
    </location>
</feature>
<dbReference type="InterPro" id="IPR000719">
    <property type="entry name" value="Prot_kinase_dom"/>
</dbReference>
<dbReference type="SUPFAM" id="SSF56112">
    <property type="entry name" value="Protein kinase-like (PK-like)"/>
    <property type="match status" value="1"/>
</dbReference>
<keyword evidence="2" id="KW-0472">Membrane</keyword>
<dbReference type="AlphaFoldDB" id="A0A835T623"/>
<protein>
    <recommendedName>
        <fullName evidence="4">Protein kinase domain-containing protein</fullName>
    </recommendedName>
</protein>
<feature type="region of interest" description="Disordered" evidence="1">
    <location>
        <begin position="263"/>
        <end position="316"/>
    </location>
</feature>
<accession>A0A835T623</accession>
<evidence type="ECO:0000313" key="6">
    <source>
        <dbReference type="Proteomes" id="UP000613740"/>
    </source>
</evidence>
<reference evidence="5" key="1">
    <citation type="journal article" date="2020" name="bioRxiv">
        <title>Comparative genomics of Chlamydomonas.</title>
        <authorList>
            <person name="Craig R.J."/>
            <person name="Hasan A.R."/>
            <person name="Ness R.W."/>
            <person name="Keightley P.D."/>
        </authorList>
    </citation>
    <scope>NUCLEOTIDE SEQUENCE</scope>
    <source>
        <strain evidence="5">CCAP 11/173</strain>
    </source>
</reference>
<feature type="region of interest" description="Disordered" evidence="1">
    <location>
        <begin position="188"/>
        <end position="222"/>
    </location>
</feature>
<dbReference type="InterPro" id="IPR011009">
    <property type="entry name" value="Kinase-like_dom_sf"/>
</dbReference>
<dbReference type="PROSITE" id="PS00108">
    <property type="entry name" value="PROTEIN_KINASE_ST"/>
    <property type="match status" value="1"/>
</dbReference>
<keyword evidence="2" id="KW-0812">Transmembrane</keyword>
<feature type="compositionally biased region" description="Basic residues" evidence="1">
    <location>
        <begin position="266"/>
        <end position="276"/>
    </location>
</feature>
<dbReference type="Gene3D" id="1.10.510.10">
    <property type="entry name" value="Transferase(Phosphotransferase) domain 1"/>
    <property type="match status" value="1"/>
</dbReference>
<dbReference type="GO" id="GO:0005524">
    <property type="term" value="F:ATP binding"/>
    <property type="evidence" value="ECO:0007669"/>
    <property type="project" value="InterPro"/>
</dbReference>
<evidence type="ECO:0000313" key="5">
    <source>
        <dbReference type="EMBL" id="KAG2437672.1"/>
    </source>
</evidence>
<comment type="caution">
    <text evidence="5">The sequence shown here is derived from an EMBL/GenBank/DDBJ whole genome shotgun (WGS) entry which is preliminary data.</text>
</comment>
<evidence type="ECO:0000256" key="2">
    <source>
        <dbReference type="SAM" id="Phobius"/>
    </source>
</evidence>
<evidence type="ECO:0000259" key="4">
    <source>
        <dbReference type="PROSITE" id="PS50011"/>
    </source>
</evidence>
<dbReference type="InterPro" id="IPR008271">
    <property type="entry name" value="Ser/Thr_kinase_AS"/>
</dbReference>
<dbReference type="InterPro" id="IPR051681">
    <property type="entry name" value="Ser/Thr_Kinases-Pseudokinases"/>
</dbReference>
<feature type="region of interest" description="Disordered" evidence="1">
    <location>
        <begin position="550"/>
        <end position="621"/>
    </location>
</feature>
<dbReference type="PANTHER" id="PTHR44329:SF214">
    <property type="entry name" value="PROTEIN KINASE DOMAIN-CONTAINING PROTEIN"/>
    <property type="match status" value="1"/>
</dbReference>
<feature type="region of interest" description="Disordered" evidence="1">
    <location>
        <begin position="234"/>
        <end position="253"/>
    </location>
</feature>
<evidence type="ECO:0000256" key="1">
    <source>
        <dbReference type="SAM" id="MobiDB-lite"/>
    </source>
</evidence>
<proteinExistence type="predicted"/>
<dbReference type="Proteomes" id="UP000613740">
    <property type="component" value="Unassembled WGS sequence"/>
</dbReference>
<sequence>MSYRAPNMASLVAAVLAAQAAGKLPAEPVPNLDLAVNQSGCTQNTSLVHPTLPILQRCWPNDIIQYTLPVIGQELNGAGVPEPTYYVWSIQHLFAPCMRQADEECVAQYGPIGCNAYAISNVPPLPIAAMEVAGGNGTGGGGGGTGGGGGGGSTTGIIVGCVVGGVVFALLVAGVLVAAVRAAGRRRRAESALYSTPGSSDHDEECLHSGGSGGGGERAGSCGACKEAHAKEAAGADGGSKHPRGGRGHGNGFDSGKDCDGSCSIQHHHHSSRRSGRSSDELPSAEGLAGNGFQPEPQPLQQPPMGTGAVRSGSMAEQAAALERQKQAAAAQDQLQPRQQLLLRAESSAAAVGLTVCGSPMKKSGAQVPTTKGGSQASAGVLSELGSGGSATFRELPPPPSPGAAAAAATPFMLPDCSQQHMPIIMPASPYRADLNFNLAIGSPVGVGGGLRGGGAGGSGAEAERGPSGACDTGGDGALLGLHGADGTQTAAGGAWRYNSMGSAAGSAAGTAGAGGDSTQPPLPPPPYLQQAQRNQQQLQLQIAALQAIKHQNQRRAPMMVSPPPEGPRNMGDDSHEPPAAATAAPDAQPGPSPASGEGPGLGPRQPPLLPPLPEERPSCELRSSATAQLLSGGISTITRVIVPLSAAQSIAAAAAGSSSTGGGEAGVWGCYLAAANVEAAAAAEAEAAGAAAAAAEGGGGGALWATSATYVSEDCGSAPSQHRHPPASAHTGTTSPPPSNASSGVAADTLELLPVVRGRGAFGRVVEGIYRGERVAVKMLLGPGDGAATGAQGLHDALRQEVEVLGRCSHPNVVKLLAACLDPRQPCLVMELCETSLEALIFKRGPQQQQGAPQLLPLVTVLGIAIDICNAISYLHPTVIHRDLKPANVLINGASSGAPVAKITDFGLSRLRAMTLPTKDPEAGTAAYMAPECFDVLNKFVTHHADLFSLGVIIWTMLTGQEPWKEYSVVVVAFRVCAKNERLPLGGLSEQRCPPKLRKIITDLWDADPRRRPAAEEVAKELMLLRQQLLAAKVEGRGSKDQ</sequence>
<dbReference type="EMBL" id="JAEHOD010000045">
    <property type="protein sequence ID" value="KAG2437672.1"/>
    <property type="molecule type" value="Genomic_DNA"/>
</dbReference>
<dbReference type="Gene3D" id="3.30.200.20">
    <property type="entry name" value="Phosphorylase Kinase, domain 1"/>
    <property type="match status" value="1"/>
</dbReference>
<dbReference type="OrthoDB" id="541276at2759"/>
<name>A0A835T623_9CHLO</name>
<keyword evidence="2" id="KW-1133">Transmembrane helix</keyword>
<evidence type="ECO:0000256" key="3">
    <source>
        <dbReference type="SAM" id="SignalP"/>
    </source>
</evidence>
<dbReference type="GO" id="GO:0004674">
    <property type="term" value="F:protein serine/threonine kinase activity"/>
    <property type="evidence" value="ECO:0007669"/>
    <property type="project" value="TreeGrafter"/>
</dbReference>
<dbReference type="PROSITE" id="PS50011">
    <property type="entry name" value="PROTEIN_KINASE_DOM"/>
    <property type="match status" value="1"/>
</dbReference>
<feature type="region of interest" description="Disordered" evidence="1">
    <location>
        <begin position="358"/>
        <end position="407"/>
    </location>
</feature>
<feature type="region of interest" description="Disordered" evidence="1">
    <location>
        <begin position="504"/>
        <end position="536"/>
    </location>
</feature>
<feature type="transmembrane region" description="Helical" evidence="2">
    <location>
        <begin position="157"/>
        <end position="180"/>
    </location>
</feature>
<keyword evidence="6" id="KW-1185">Reference proteome</keyword>
<feature type="region of interest" description="Disordered" evidence="1">
    <location>
        <begin position="715"/>
        <end position="745"/>
    </location>
</feature>
<feature type="signal peptide" evidence="3">
    <location>
        <begin position="1"/>
        <end position="22"/>
    </location>
</feature>
<keyword evidence="3" id="KW-0732">Signal</keyword>
<gene>
    <name evidence="5" type="ORF">HYH02_011052</name>
</gene>
<dbReference type="PANTHER" id="PTHR44329">
    <property type="entry name" value="SERINE/THREONINE-PROTEIN KINASE TNNI3K-RELATED"/>
    <property type="match status" value="1"/>
</dbReference>
<organism evidence="5 6">
    <name type="scientific">Chlamydomonas schloesseri</name>
    <dbReference type="NCBI Taxonomy" id="2026947"/>
    <lineage>
        <taxon>Eukaryota</taxon>
        <taxon>Viridiplantae</taxon>
        <taxon>Chlorophyta</taxon>
        <taxon>core chlorophytes</taxon>
        <taxon>Chlorophyceae</taxon>
        <taxon>CS clade</taxon>
        <taxon>Chlamydomonadales</taxon>
        <taxon>Chlamydomonadaceae</taxon>
        <taxon>Chlamydomonas</taxon>
    </lineage>
</organism>
<feature type="compositionally biased region" description="Polar residues" evidence="1">
    <location>
        <begin position="367"/>
        <end position="378"/>
    </location>
</feature>
<dbReference type="Pfam" id="PF00069">
    <property type="entry name" value="Pkinase"/>
    <property type="match status" value="1"/>
</dbReference>